<dbReference type="Proteomes" id="UP001066276">
    <property type="component" value="Chromosome 12"/>
</dbReference>
<dbReference type="InterPro" id="IPR021281">
    <property type="entry name" value="SNAPC2"/>
</dbReference>
<reference evidence="2" key="1">
    <citation type="journal article" date="2022" name="bioRxiv">
        <title>Sequencing and chromosome-scale assembly of the giantPleurodeles waltlgenome.</title>
        <authorList>
            <person name="Brown T."/>
            <person name="Elewa A."/>
            <person name="Iarovenko S."/>
            <person name="Subramanian E."/>
            <person name="Araus A.J."/>
            <person name="Petzold A."/>
            <person name="Susuki M."/>
            <person name="Suzuki K.-i.T."/>
            <person name="Hayashi T."/>
            <person name="Toyoda A."/>
            <person name="Oliveira C."/>
            <person name="Osipova E."/>
            <person name="Leigh N.D."/>
            <person name="Simon A."/>
            <person name="Yun M.H."/>
        </authorList>
    </citation>
    <scope>NUCLEOTIDE SEQUENCE</scope>
    <source>
        <strain evidence="2">20211129_DDA</strain>
        <tissue evidence="2">Liver</tissue>
    </source>
</reference>
<dbReference type="Pfam" id="PF11035">
    <property type="entry name" value="SNAPC2"/>
    <property type="match status" value="1"/>
</dbReference>
<dbReference type="GO" id="GO:0009301">
    <property type="term" value="P:snRNA transcription"/>
    <property type="evidence" value="ECO:0007669"/>
    <property type="project" value="InterPro"/>
</dbReference>
<feature type="region of interest" description="Disordered" evidence="1">
    <location>
        <begin position="299"/>
        <end position="369"/>
    </location>
</feature>
<accession>A0AAV7L0M2</accession>
<dbReference type="PANTHER" id="PTHR15132">
    <property type="entry name" value="SNRNA-ACTIVATING PROTEIN COMPLEX SUBUNIT 2"/>
    <property type="match status" value="1"/>
</dbReference>
<dbReference type="AlphaFoldDB" id="A0AAV7L0M2"/>
<gene>
    <name evidence="2" type="ORF">NDU88_004859</name>
</gene>
<proteinExistence type="predicted"/>
<organism evidence="2 3">
    <name type="scientific">Pleurodeles waltl</name>
    <name type="common">Iberian ribbed newt</name>
    <dbReference type="NCBI Taxonomy" id="8319"/>
    <lineage>
        <taxon>Eukaryota</taxon>
        <taxon>Metazoa</taxon>
        <taxon>Chordata</taxon>
        <taxon>Craniata</taxon>
        <taxon>Vertebrata</taxon>
        <taxon>Euteleostomi</taxon>
        <taxon>Amphibia</taxon>
        <taxon>Batrachia</taxon>
        <taxon>Caudata</taxon>
        <taxon>Salamandroidea</taxon>
        <taxon>Salamandridae</taxon>
        <taxon>Pleurodelinae</taxon>
        <taxon>Pleurodeles</taxon>
    </lineage>
</organism>
<name>A0AAV7L0M2_PLEWA</name>
<evidence type="ECO:0000256" key="1">
    <source>
        <dbReference type="SAM" id="MobiDB-lite"/>
    </source>
</evidence>
<feature type="compositionally biased region" description="Polar residues" evidence="1">
    <location>
        <begin position="177"/>
        <end position="198"/>
    </location>
</feature>
<protein>
    <recommendedName>
        <fullName evidence="4">snRNA-activating protein complex subunit 2</fullName>
    </recommendedName>
</protein>
<feature type="region of interest" description="Disordered" evidence="1">
    <location>
        <begin position="141"/>
        <end position="203"/>
    </location>
</feature>
<keyword evidence="3" id="KW-1185">Reference proteome</keyword>
<feature type="compositionally biased region" description="Low complexity" evidence="1">
    <location>
        <begin position="339"/>
        <end position="352"/>
    </location>
</feature>
<evidence type="ECO:0000313" key="3">
    <source>
        <dbReference type="Proteomes" id="UP001066276"/>
    </source>
</evidence>
<comment type="caution">
    <text evidence="2">The sequence shown here is derived from an EMBL/GenBank/DDBJ whole genome shotgun (WGS) entry which is preliminary data.</text>
</comment>
<dbReference type="PANTHER" id="PTHR15132:SF1">
    <property type="entry name" value="SNRNA-ACTIVATING PROTEIN COMPLEX SUBUNIT 2"/>
    <property type="match status" value="1"/>
</dbReference>
<evidence type="ECO:0000313" key="2">
    <source>
        <dbReference type="EMBL" id="KAJ1084713.1"/>
    </source>
</evidence>
<dbReference type="GO" id="GO:0016604">
    <property type="term" value="C:nuclear body"/>
    <property type="evidence" value="ECO:0007669"/>
    <property type="project" value="TreeGrafter"/>
</dbReference>
<feature type="compositionally biased region" description="Basic and acidic residues" evidence="1">
    <location>
        <begin position="299"/>
        <end position="315"/>
    </location>
</feature>
<dbReference type="GO" id="GO:0016251">
    <property type="term" value="F:RNA polymerase II general transcription initiation factor activity"/>
    <property type="evidence" value="ECO:0007669"/>
    <property type="project" value="InterPro"/>
</dbReference>
<sequence>MKPPVRRRVAPLRLAIDPKFLWRRRRCIWAKKEKIRLLRALKEQAHSKELDMERFRMELPKKTEDEIMHFIRGLKSRVAREAVRKQYRRYQAEKCWGQQVLAPIEVWTELAEKVSDKLEEAVTAAFSQILTIAATEPTSLLHSIPTKPTNVPGKKPLLKAEGPTNQGSFSSSTSQSPTELKSPESSTQSYMESPQASSGDGVKSYEAEQTLDFENIYKYLFELSRGGQAPELSPLESAVLLDLLLSLPKELEQLDCLALKSHMFQSFRNLNMPFPQSSGPLGGLTTTVGMGLGNWKRVVEPPSKQKELTKEDLQKDSSSSETSRDERTTSVEEPTSHAPSTSNQQPPSSQLSETATHSDKKSSQDGKVPWKHLGLCPLNVFMVPLKLLHRVAKDET</sequence>
<dbReference type="EMBL" id="JANPWB010000016">
    <property type="protein sequence ID" value="KAJ1084713.1"/>
    <property type="molecule type" value="Genomic_DNA"/>
</dbReference>
<evidence type="ECO:0008006" key="4">
    <source>
        <dbReference type="Google" id="ProtNLM"/>
    </source>
</evidence>